<evidence type="ECO:0000313" key="3">
    <source>
        <dbReference type="Proteomes" id="UP000299102"/>
    </source>
</evidence>
<evidence type="ECO:0000313" key="2">
    <source>
        <dbReference type="EMBL" id="GBP00306.1"/>
    </source>
</evidence>
<dbReference type="EMBL" id="BGZK01000005">
    <property type="protein sequence ID" value="GBP00306.1"/>
    <property type="molecule type" value="Genomic_DNA"/>
</dbReference>
<dbReference type="OrthoDB" id="6109at2759"/>
<feature type="region of interest" description="Disordered" evidence="1">
    <location>
        <begin position="40"/>
        <end position="85"/>
    </location>
</feature>
<name>A0A4C1SEK3_EUMVA</name>
<comment type="caution">
    <text evidence="2">The sequence shown here is derived from an EMBL/GenBank/DDBJ whole genome shotgun (WGS) entry which is preliminary data.</text>
</comment>
<accession>A0A4C1SEK3</accession>
<dbReference type="AlphaFoldDB" id="A0A4C1SEK3"/>
<reference evidence="2 3" key="1">
    <citation type="journal article" date="2019" name="Commun. Biol.">
        <title>The bagworm genome reveals a unique fibroin gene that provides high tensile strength.</title>
        <authorList>
            <person name="Kono N."/>
            <person name="Nakamura H."/>
            <person name="Ohtoshi R."/>
            <person name="Tomita M."/>
            <person name="Numata K."/>
            <person name="Arakawa K."/>
        </authorList>
    </citation>
    <scope>NUCLEOTIDE SEQUENCE [LARGE SCALE GENOMIC DNA]</scope>
</reference>
<gene>
    <name evidence="2" type="ORF">EVAR_899_1</name>
</gene>
<sequence length="268" mass="30770">MTYKRATGPEPAQRPYTLRLHDTFSISKDIETDMRYQLPFNGDHKRRHGRTQFGGPGTKGTVSRQGHRHASPDARIGPRGRLAGRESAVKCYPRPSFPIDRSIKAPSHRARPMRLCPAVIDKYASCAPLSLFYSDIGRRSRREIARSALSLAHSAQSERDNESCFFVRAAGVHRFIRRYHVNNKRKRPHVVDKRGLLKIGQRDKRISRFARHEFAPPSTRRRRRVHVALKLGPPIVLLSRTSPRVARACRFGFRGVRRMGCEINVFFE</sequence>
<proteinExistence type="predicted"/>
<protein>
    <submittedName>
        <fullName evidence="2">Uncharacterized protein</fullName>
    </submittedName>
</protein>
<dbReference type="Proteomes" id="UP000299102">
    <property type="component" value="Unassembled WGS sequence"/>
</dbReference>
<keyword evidence="3" id="KW-1185">Reference proteome</keyword>
<organism evidence="2 3">
    <name type="scientific">Eumeta variegata</name>
    <name type="common">Bagworm moth</name>
    <name type="synonym">Eumeta japonica</name>
    <dbReference type="NCBI Taxonomy" id="151549"/>
    <lineage>
        <taxon>Eukaryota</taxon>
        <taxon>Metazoa</taxon>
        <taxon>Ecdysozoa</taxon>
        <taxon>Arthropoda</taxon>
        <taxon>Hexapoda</taxon>
        <taxon>Insecta</taxon>
        <taxon>Pterygota</taxon>
        <taxon>Neoptera</taxon>
        <taxon>Endopterygota</taxon>
        <taxon>Lepidoptera</taxon>
        <taxon>Glossata</taxon>
        <taxon>Ditrysia</taxon>
        <taxon>Tineoidea</taxon>
        <taxon>Psychidae</taxon>
        <taxon>Oiketicinae</taxon>
        <taxon>Eumeta</taxon>
    </lineage>
</organism>
<evidence type="ECO:0000256" key="1">
    <source>
        <dbReference type="SAM" id="MobiDB-lite"/>
    </source>
</evidence>